<dbReference type="Gene3D" id="3.90.930.1">
    <property type="match status" value="4"/>
</dbReference>
<dbReference type="Gene3D" id="1.25.40.10">
    <property type="entry name" value="Tetratricopeptide repeat domain"/>
    <property type="match status" value="1"/>
</dbReference>
<dbReference type="InterPro" id="IPR013105">
    <property type="entry name" value="TPR_2"/>
</dbReference>
<reference evidence="4 5" key="1">
    <citation type="submission" date="2022-10" db="EMBL/GenBank/DDBJ databases">
        <title>Comparative genomics and taxonomic characterization of three novel marine species of genus Reichenbachiella exhibiting antioxidant and polysaccharide degradation activities.</title>
        <authorList>
            <person name="Muhammad N."/>
            <person name="Lee Y.-J."/>
            <person name="Ko J."/>
            <person name="Kim S.-G."/>
        </authorList>
    </citation>
    <scope>NUCLEOTIDE SEQUENCE [LARGE SCALE GENOMIC DNA]</scope>
    <source>
        <strain evidence="4 5">ABR2-5</strain>
    </source>
</reference>
<keyword evidence="1" id="KW-0677">Repeat</keyword>
<name>A0ABT3CS17_9BACT</name>
<evidence type="ECO:0000256" key="2">
    <source>
        <dbReference type="ARBA" id="ARBA00022803"/>
    </source>
</evidence>
<sequence length="1084" mass="125549">MLQTLLLASFLQVQVAQDSVPLIDSNQVFESVYQLNEEGEYQESLDLLQSIPSSDSNYVASQAEVLSCLIQLDLDSAYQFGDSLMSARTDLTSLFYIRLGNAYLNNESLEKALEVYGKGRQFYPYDHSLIYNTGFGLYRQGKYEEAIGKFQEVLTLNPYYSSAHQVMGNILSQSNQRTKAVMSFLIYLAINPDQNWALVRINDLVSDAYREENNLSLSIDNELFQYYDDLMKSKAALDDRYQSKVDFEVPVAQQCELLINSLKYVSRTDDFWMNFYVPFLEKIAKEELTDAYVYFMLSSANKDEIDQWLEKHQKEKDAWIEIANEKLDANRKVNVRTVQDSTAQYSHWYYSDKSLQAIGNEDQEGNNVGPFEFYHPNGRLQAKGWYHKPGYKSGDWFYYYDDGQLKKEEHYNIDGELVGEVVNYSEEGDVVSKGSYEKGDIVDFWRWYHPCGALSEKYPYVDGVGTGQGEVYYETGELKVKYQVADGDLNGPYIRYYKNGQIDQEFIYSADVVEGAYKRYYPDGSTYEIGQYKTDEMNGPWEIYFDNGQLSARGAYKEGLKVGQWLYYYRNGELLKEQQYDEEGALDGQEAWYDIDGKLHSKRRFEKDALVEYAFYGKDGSLIYEASDPEGNMPYETYYASGKLLGKGRLTQGEINGPYTEYFPNGVIEEQGNMLDGKWHGAYQEFDENGNKVTDGYFEEGQLNGYYRNYYPNGNVKQEGWVKDGNIQQYWREFYSDGTIKALTAYEGGVELNGESKYYGPQGKLYSKDIYKDGTLIGFVKYDSLGKEVQTETIPRSGKAYKELRASGSVFKKSEKKCGIDVNEITYYNNSGRKSSEYSMEGSLLQKYTHYDYKGQVDVEGTYLDDERHGDWKYYYDNGQLESVDSYLNGNRQGKGVSYYRSGQVHVESEYYADDLVGARKYYGPSGALQLVKYYNVESEPYAYQYLTDQNTLCDSIFLDPQKDEEIKAFYADGQVSVVQQYKKGIYHGASQHYYENGQLYAVYRYEEGRSEGLTEKFWPSGKKMLEVPYHEDYKNGTEKMYHENGRLKEEVNWVNGNKQGWHKVYDGQGKLVYKTYYWNDVEY</sequence>
<protein>
    <submittedName>
        <fullName evidence="4">Tetratricopeptide repeat protein</fullName>
    </submittedName>
</protein>
<organism evidence="4 5">
    <name type="scientific">Reichenbachiella ulvae</name>
    <dbReference type="NCBI Taxonomy" id="2980104"/>
    <lineage>
        <taxon>Bacteria</taxon>
        <taxon>Pseudomonadati</taxon>
        <taxon>Bacteroidota</taxon>
        <taxon>Cytophagia</taxon>
        <taxon>Cytophagales</taxon>
        <taxon>Reichenbachiellaceae</taxon>
        <taxon>Reichenbachiella</taxon>
    </lineage>
</organism>
<dbReference type="EMBL" id="JAOYOD010000001">
    <property type="protein sequence ID" value="MCV9386348.1"/>
    <property type="molecule type" value="Genomic_DNA"/>
</dbReference>
<dbReference type="SMART" id="SM00028">
    <property type="entry name" value="TPR"/>
    <property type="match status" value="3"/>
</dbReference>
<dbReference type="Pfam" id="PF07661">
    <property type="entry name" value="MORN_2"/>
    <property type="match status" value="11"/>
</dbReference>
<dbReference type="SUPFAM" id="SSF82185">
    <property type="entry name" value="Histone H3 K4-specific methyltransferase SET7/9 N-terminal domain"/>
    <property type="match status" value="7"/>
</dbReference>
<dbReference type="Gene3D" id="2.20.110.10">
    <property type="entry name" value="Histone H3 K4-specific methyltransferase SET7/9 N-terminal domain"/>
    <property type="match status" value="2"/>
</dbReference>
<keyword evidence="2 3" id="KW-0802">TPR repeat</keyword>
<dbReference type="PANTHER" id="PTHR46820:SF1">
    <property type="entry name" value="HISTONE-LYSINE N-METHYLTRANSFERASE SETD7"/>
    <property type="match status" value="1"/>
</dbReference>
<feature type="repeat" description="TPR" evidence="3">
    <location>
        <begin position="93"/>
        <end position="126"/>
    </location>
</feature>
<comment type="caution">
    <text evidence="4">The sequence shown here is derived from an EMBL/GenBank/DDBJ whole genome shotgun (WGS) entry which is preliminary data.</text>
</comment>
<gene>
    <name evidence="4" type="ORF">N7U62_06710</name>
</gene>
<dbReference type="InterPro" id="IPR019734">
    <property type="entry name" value="TPR_rpt"/>
</dbReference>
<dbReference type="PANTHER" id="PTHR46820">
    <property type="entry name" value="HISTONE-LYSINE N-METHYLTRANSFERASE SETD7"/>
    <property type="match status" value="1"/>
</dbReference>
<evidence type="ECO:0000313" key="4">
    <source>
        <dbReference type="EMBL" id="MCV9386348.1"/>
    </source>
</evidence>
<dbReference type="Pfam" id="PF07719">
    <property type="entry name" value="TPR_2"/>
    <property type="match status" value="1"/>
</dbReference>
<dbReference type="PROSITE" id="PS50005">
    <property type="entry name" value="TPR"/>
    <property type="match status" value="2"/>
</dbReference>
<dbReference type="InterPro" id="IPR011652">
    <property type="entry name" value="MORN_2"/>
</dbReference>
<dbReference type="InterPro" id="IPR011990">
    <property type="entry name" value="TPR-like_helical_dom_sf"/>
</dbReference>
<feature type="repeat" description="TPR" evidence="3">
    <location>
        <begin position="127"/>
        <end position="160"/>
    </location>
</feature>
<keyword evidence="5" id="KW-1185">Reference proteome</keyword>
<dbReference type="RefSeq" id="WP_264137130.1">
    <property type="nucleotide sequence ID" value="NZ_JAOYOD010000001.1"/>
</dbReference>
<proteinExistence type="predicted"/>
<dbReference type="SUPFAM" id="SSF48452">
    <property type="entry name" value="TPR-like"/>
    <property type="match status" value="1"/>
</dbReference>
<dbReference type="Proteomes" id="UP001300692">
    <property type="component" value="Unassembled WGS sequence"/>
</dbReference>
<accession>A0ABT3CS17</accession>
<evidence type="ECO:0000256" key="3">
    <source>
        <dbReference type="PROSITE-ProRule" id="PRU00339"/>
    </source>
</evidence>
<evidence type="ECO:0000313" key="5">
    <source>
        <dbReference type="Proteomes" id="UP001300692"/>
    </source>
</evidence>
<evidence type="ECO:0000256" key="1">
    <source>
        <dbReference type="ARBA" id="ARBA00022737"/>
    </source>
</evidence>